<dbReference type="InterPro" id="IPR054015">
    <property type="entry name" value="ExsA-like_N"/>
</dbReference>
<dbReference type="Pfam" id="PF12833">
    <property type="entry name" value="HTH_18"/>
    <property type="match status" value="1"/>
</dbReference>
<comment type="caution">
    <text evidence="3">The sequence shown here is derived from an EMBL/GenBank/DDBJ whole genome shotgun (WGS) entry which is preliminary data.</text>
</comment>
<feature type="domain" description="HTH araC/xylS-type" evidence="2">
    <location>
        <begin position="181"/>
        <end position="277"/>
    </location>
</feature>
<evidence type="ECO:0000313" key="3">
    <source>
        <dbReference type="EMBL" id="MBW2961242.1"/>
    </source>
</evidence>
<proteinExistence type="predicted"/>
<dbReference type="PANTHER" id="PTHR43280:SF10">
    <property type="entry name" value="REGULATORY PROTEIN POCR"/>
    <property type="match status" value="1"/>
</dbReference>
<dbReference type="Proteomes" id="UP000719267">
    <property type="component" value="Unassembled WGS sequence"/>
</dbReference>
<name>A0ABS6W068_9FLAO</name>
<protein>
    <submittedName>
        <fullName evidence="3">AraC family transcriptional regulator</fullName>
    </submittedName>
</protein>
<accession>A0ABS6W068</accession>
<sequence length="277" mass="32612">MPIENIPDLFIPEAKTSPEMLVHDFRMTTDNVKSKVNLQMHMFSFLQIGRKQVHFAETAIDVNKNQSILTTKGNCLWTELIDTGKIYYCKLLFFSEQILKKFLEKHSFSIKQQKRSPYYIIENDDYITAFINSLSAIGNEALMKNEELLFVKFEEILLYLSQKYGDSFKSYLHSLIYKENSHFREIIEQHLYSNLKIEEIAFLCNMSVSTFKRHFKNEYAESPGKWFHNKRLEKAKILIEQERVKASDVYLEIGYKNLSNFSTAFKNKFGISPKELS</sequence>
<evidence type="ECO:0000259" key="2">
    <source>
        <dbReference type="PROSITE" id="PS01124"/>
    </source>
</evidence>
<dbReference type="PROSITE" id="PS01124">
    <property type="entry name" value="HTH_ARAC_FAMILY_2"/>
    <property type="match status" value="1"/>
</dbReference>
<evidence type="ECO:0000313" key="4">
    <source>
        <dbReference type="Proteomes" id="UP000719267"/>
    </source>
</evidence>
<dbReference type="Pfam" id="PF22200">
    <property type="entry name" value="ExsA_N"/>
    <property type="match status" value="1"/>
</dbReference>
<reference evidence="3 4" key="1">
    <citation type="submission" date="2021-07" db="EMBL/GenBank/DDBJ databases">
        <title>Mesonia aestuariivivens sp. nov., isolated from a tidal flat.</title>
        <authorList>
            <person name="Kim Y.-O."/>
            <person name="Yoon J.-H."/>
        </authorList>
    </citation>
    <scope>NUCLEOTIDE SEQUENCE [LARGE SCALE GENOMIC DNA]</scope>
    <source>
        <strain evidence="3 4">JHPTF-M18</strain>
    </source>
</reference>
<dbReference type="EMBL" id="JAHWDF010000004">
    <property type="protein sequence ID" value="MBW2961242.1"/>
    <property type="molecule type" value="Genomic_DNA"/>
</dbReference>
<evidence type="ECO:0000256" key="1">
    <source>
        <dbReference type="ARBA" id="ARBA00023125"/>
    </source>
</evidence>
<dbReference type="PANTHER" id="PTHR43280">
    <property type="entry name" value="ARAC-FAMILY TRANSCRIPTIONAL REGULATOR"/>
    <property type="match status" value="1"/>
</dbReference>
<dbReference type="RefSeq" id="WP_219039522.1">
    <property type="nucleotide sequence ID" value="NZ_JAHWDF010000004.1"/>
</dbReference>
<dbReference type="SMART" id="SM00342">
    <property type="entry name" value="HTH_ARAC"/>
    <property type="match status" value="1"/>
</dbReference>
<organism evidence="3 4">
    <name type="scientific">Mesonia aestuariivivens</name>
    <dbReference type="NCBI Taxonomy" id="2796128"/>
    <lineage>
        <taxon>Bacteria</taxon>
        <taxon>Pseudomonadati</taxon>
        <taxon>Bacteroidota</taxon>
        <taxon>Flavobacteriia</taxon>
        <taxon>Flavobacteriales</taxon>
        <taxon>Flavobacteriaceae</taxon>
        <taxon>Mesonia</taxon>
    </lineage>
</organism>
<keyword evidence="4" id="KW-1185">Reference proteome</keyword>
<keyword evidence="1" id="KW-0238">DNA-binding</keyword>
<gene>
    <name evidence="3" type="ORF">KW502_05455</name>
</gene>
<dbReference type="InterPro" id="IPR018060">
    <property type="entry name" value="HTH_AraC"/>
</dbReference>